<evidence type="ECO:0000256" key="3">
    <source>
        <dbReference type="ARBA" id="ARBA00023054"/>
    </source>
</evidence>
<feature type="domain" description="CzcB-like barrel-sandwich hybrid" evidence="8">
    <location>
        <begin position="281"/>
        <end position="367"/>
    </location>
</feature>
<dbReference type="InterPro" id="IPR058625">
    <property type="entry name" value="MdtA-like_BSH"/>
</dbReference>
<gene>
    <name evidence="10" type="ORF">H8S11_04535</name>
</gene>
<evidence type="ECO:0000256" key="1">
    <source>
        <dbReference type="ARBA" id="ARBA00004196"/>
    </source>
</evidence>
<keyword evidence="11" id="KW-1185">Reference proteome</keyword>
<dbReference type="Pfam" id="PF25973">
    <property type="entry name" value="BSH_CzcB"/>
    <property type="match status" value="1"/>
</dbReference>
<dbReference type="PANTHER" id="PTHR32347">
    <property type="entry name" value="EFFLUX SYSTEM COMPONENT YKNX-RELATED"/>
    <property type="match status" value="1"/>
</dbReference>
<evidence type="ECO:0000313" key="10">
    <source>
        <dbReference type="EMBL" id="MBC5722081.1"/>
    </source>
</evidence>
<dbReference type="SUPFAM" id="SSF111369">
    <property type="entry name" value="HlyD-like secretion proteins"/>
    <property type="match status" value="2"/>
</dbReference>
<feature type="region of interest" description="Disordered" evidence="5">
    <location>
        <begin position="1"/>
        <end position="24"/>
    </location>
</feature>
<name>A0A8J6J7F7_9FIRM</name>
<feature type="transmembrane region" description="Helical" evidence="6">
    <location>
        <begin position="34"/>
        <end position="53"/>
    </location>
</feature>
<protein>
    <submittedName>
        <fullName evidence="10">Efflux RND transporter periplasmic adaptor subunit</fullName>
    </submittedName>
</protein>
<evidence type="ECO:0000313" key="11">
    <source>
        <dbReference type="Proteomes" id="UP000628736"/>
    </source>
</evidence>
<keyword evidence="6" id="KW-0472">Membrane</keyword>
<comment type="subcellular location">
    <subcellularLocation>
        <location evidence="1">Cell envelope</location>
    </subcellularLocation>
</comment>
<dbReference type="Gene3D" id="2.40.420.20">
    <property type="match status" value="1"/>
</dbReference>
<dbReference type="GO" id="GO:0016020">
    <property type="term" value="C:membrane"/>
    <property type="evidence" value="ECO:0007669"/>
    <property type="project" value="InterPro"/>
</dbReference>
<evidence type="ECO:0000259" key="7">
    <source>
        <dbReference type="Pfam" id="PF25917"/>
    </source>
</evidence>
<dbReference type="EMBL" id="JACOPO010000002">
    <property type="protein sequence ID" value="MBC5722081.1"/>
    <property type="molecule type" value="Genomic_DNA"/>
</dbReference>
<evidence type="ECO:0000259" key="8">
    <source>
        <dbReference type="Pfam" id="PF25973"/>
    </source>
</evidence>
<keyword evidence="6" id="KW-1133">Transmembrane helix</keyword>
<dbReference type="NCBIfam" id="TIGR01730">
    <property type="entry name" value="RND_mfp"/>
    <property type="match status" value="1"/>
</dbReference>
<comment type="caution">
    <text evidence="10">The sequence shown here is derived from an EMBL/GenBank/DDBJ whole genome shotgun (WGS) entry which is preliminary data.</text>
</comment>
<dbReference type="InterPro" id="IPR050465">
    <property type="entry name" value="UPF0194_transport"/>
</dbReference>
<dbReference type="RefSeq" id="WP_186852340.1">
    <property type="nucleotide sequence ID" value="NZ_JACOPO010000002.1"/>
</dbReference>
<accession>A0A8J6J7F7</accession>
<feature type="domain" description="Multidrug resistance protein MdtA-like barrel-sandwich hybrid" evidence="7">
    <location>
        <begin position="95"/>
        <end position="181"/>
    </location>
</feature>
<dbReference type="Pfam" id="PF25990">
    <property type="entry name" value="Beta-barrel_YknX"/>
    <property type="match status" value="1"/>
</dbReference>
<dbReference type="Pfam" id="PF25917">
    <property type="entry name" value="BSH_RND"/>
    <property type="match status" value="1"/>
</dbReference>
<evidence type="ECO:0000256" key="2">
    <source>
        <dbReference type="ARBA" id="ARBA00009477"/>
    </source>
</evidence>
<keyword evidence="3 4" id="KW-0175">Coiled coil</keyword>
<dbReference type="AlphaFoldDB" id="A0A8J6J7F7"/>
<dbReference type="InterPro" id="IPR058647">
    <property type="entry name" value="BSH_CzcB-like"/>
</dbReference>
<dbReference type="Gene3D" id="1.10.287.470">
    <property type="entry name" value="Helix hairpin bin"/>
    <property type="match status" value="1"/>
</dbReference>
<feature type="domain" description="YknX-like beta-barrel" evidence="9">
    <location>
        <begin position="383"/>
        <end position="456"/>
    </location>
</feature>
<evidence type="ECO:0000256" key="6">
    <source>
        <dbReference type="SAM" id="Phobius"/>
    </source>
</evidence>
<evidence type="ECO:0000259" key="9">
    <source>
        <dbReference type="Pfam" id="PF25990"/>
    </source>
</evidence>
<evidence type="ECO:0000256" key="5">
    <source>
        <dbReference type="SAM" id="MobiDB-lite"/>
    </source>
</evidence>
<dbReference type="Proteomes" id="UP000628736">
    <property type="component" value="Unassembled WGS sequence"/>
</dbReference>
<dbReference type="Gene3D" id="2.40.30.170">
    <property type="match status" value="2"/>
</dbReference>
<organism evidence="10 11">
    <name type="scientific">Flintibacter hominis</name>
    <dbReference type="NCBI Taxonomy" id="2763048"/>
    <lineage>
        <taxon>Bacteria</taxon>
        <taxon>Bacillati</taxon>
        <taxon>Bacillota</taxon>
        <taxon>Clostridia</taxon>
        <taxon>Eubacteriales</taxon>
        <taxon>Flintibacter</taxon>
    </lineage>
</organism>
<keyword evidence="6" id="KW-0812">Transmembrane</keyword>
<proteinExistence type="inferred from homology"/>
<reference evidence="10" key="1">
    <citation type="submission" date="2020-08" db="EMBL/GenBank/DDBJ databases">
        <title>Genome public.</title>
        <authorList>
            <person name="Liu C."/>
            <person name="Sun Q."/>
        </authorList>
    </citation>
    <scope>NUCLEOTIDE SEQUENCE</scope>
    <source>
        <strain evidence="10">NSJ-23</strain>
    </source>
</reference>
<evidence type="ECO:0000256" key="4">
    <source>
        <dbReference type="SAM" id="Coils"/>
    </source>
</evidence>
<dbReference type="GO" id="GO:0022857">
    <property type="term" value="F:transmembrane transporter activity"/>
    <property type="evidence" value="ECO:0007669"/>
    <property type="project" value="InterPro"/>
</dbReference>
<dbReference type="PANTHER" id="PTHR32347:SF14">
    <property type="entry name" value="EFFLUX SYSTEM COMPONENT YKNX-RELATED"/>
    <property type="match status" value="1"/>
</dbReference>
<comment type="similarity">
    <text evidence="2">Belongs to the membrane fusion protein (MFP) (TC 8.A.1) family.</text>
</comment>
<feature type="compositionally biased region" description="Polar residues" evidence="5">
    <location>
        <begin position="1"/>
        <end position="11"/>
    </location>
</feature>
<dbReference type="InterPro" id="IPR006143">
    <property type="entry name" value="RND_pump_MFP"/>
</dbReference>
<sequence length="543" mass="55984">MDATQVSTQEEIQLPQEPGKKGPLFPVPRKKKKWIKRGAILLVVLLAIWWFFLRPSGGGGGVSAAGQYIPVPASLQDLTVAVDGSGAVTPIESYQVGALVSGEVLAAPFEVGDWIEKGDLLYQLDAGDAEIGLQQAQLSLRQAQLNYDELLSGMSPSASAAGVVQQVHVQKGDLVSPGTPIADVADNSTMTLTLPFQSADASSLSPGQGAQVTIAGTMEVLSGTVESISSAELVGNGGALVRQVKIRVDNPGALTSANSATATVGDIACAGSGSFEENTRQTVVAQTSGEVTAVHVTAGSRVSAGTALVTLGGDGAQSALENSAISVENAQLALQRAQDALESYTITAPISGTIIEKNYKVGDKVDGMDAGSLAILYDMSSLKLTMNISELDLNQVQEGQEVDITAEALPGQVFQGVVDRVSINGTTTNGFTTYPVTILLREFGDLNPGMNVSADIVVERTTGVLCVPVSAVNSDGTVLVAGPGTLSEDGLTIADLSKAERRPVELGRSNEEYIEITSGLSQDEVVLVPDQATGSMGAVAMGG</sequence>
<dbReference type="GO" id="GO:0030313">
    <property type="term" value="C:cell envelope"/>
    <property type="evidence" value="ECO:0007669"/>
    <property type="project" value="UniProtKB-SubCell"/>
</dbReference>
<feature type="coiled-coil region" evidence="4">
    <location>
        <begin position="320"/>
        <end position="347"/>
    </location>
</feature>
<dbReference type="Gene3D" id="2.40.50.100">
    <property type="match status" value="2"/>
</dbReference>
<dbReference type="InterPro" id="IPR058636">
    <property type="entry name" value="Beta-barrel_YknX"/>
</dbReference>